<name>A0A9N9F9J5_9GLOM</name>
<dbReference type="Proteomes" id="UP000789342">
    <property type="component" value="Unassembled WGS sequence"/>
</dbReference>
<protein>
    <submittedName>
        <fullName evidence="1">11274_t:CDS:1</fullName>
    </submittedName>
</protein>
<accession>A0A9N9F9J5</accession>
<sequence length="50" mass="5762">MIHDLISSGDGRNIMIVEELLSFVHSPMSTRDIRIEITDSISNEHILIRR</sequence>
<reference evidence="1" key="1">
    <citation type="submission" date="2021-06" db="EMBL/GenBank/DDBJ databases">
        <authorList>
            <person name="Kallberg Y."/>
            <person name="Tangrot J."/>
            <person name="Rosling A."/>
        </authorList>
    </citation>
    <scope>NUCLEOTIDE SEQUENCE</scope>
    <source>
        <strain evidence="1">CL551</strain>
    </source>
</reference>
<dbReference type="EMBL" id="CAJVPV010002186">
    <property type="protein sequence ID" value="CAG8520175.1"/>
    <property type="molecule type" value="Genomic_DNA"/>
</dbReference>
<evidence type="ECO:0000313" key="2">
    <source>
        <dbReference type="Proteomes" id="UP000789342"/>
    </source>
</evidence>
<evidence type="ECO:0000313" key="1">
    <source>
        <dbReference type="EMBL" id="CAG8520175.1"/>
    </source>
</evidence>
<gene>
    <name evidence="1" type="ORF">AMORRO_LOCUS4162</name>
</gene>
<organism evidence="1 2">
    <name type="scientific">Acaulospora morrowiae</name>
    <dbReference type="NCBI Taxonomy" id="94023"/>
    <lineage>
        <taxon>Eukaryota</taxon>
        <taxon>Fungi</taxon>
        <taxon>Fungi incertae sedis</taxon>
        <taxon>Mucoromycota</taxon>
        <taxon>Glomeromycotina</taxon>
        <taxon>Glomeromycetes</taxon>
        <taxon>Diversisporales</taxon>
        <taxon>Acaulosporaceae</taxon>
        <taxon>Acaulospora</taxon>
    </lineage>
</organism>
<proteinExistence type="predicted"/>
<comment type="caution">
    <text evidence="1">The sequence shown here is derived from an EMBL/GenBank/DDBJ whole genome shotgun (WGS) entry which is preliminary data.</text>
</comment>
<keyword evidence="2" id="KW-1185">Reference proteome</keyword>
<dbReference type="AlphaFoldDB" id="A0A9N9F9J5"/>